<reference evidence="3" key="1">
    <citation type="journal article" date="2020" name="mSystems">
        <title>Genome- and Community-Level Interaction Insights into Carbon Utilization and Element Cycling Functions of Hydrothermarchaeota in Hydrothermal Sediment.</title>
        <authorList>
            <person name="Zhou Z."/>
            <person name="Liu Y."/>
            <person name="Xu W."/>
            <person name="Pan J."/>
            <person name="Luo Z.H."/>
            <person name="Li M."/>
        </authorList>
    </citation>
    <scope>NUCLEOTIDE SEQUENCE [LARGE SCALE GENOMIC DNA]</scope>
    <source>
        <strain evidence="3">HyVt-443</strain>
    </source>
</reference>
<gene>
    <name evidence="3" type="ORF">ENI96_10595</name>
</gene>
<sequence>MLRLLLALLILATSPPARTGGQEVGTVTRLASGWDSGDRYMGIRLLGSLVLSGDERLAELSDLAWDRDEGILYAVSDRGWLLHLRPQFDYQGRLSGMVLLRGMPLLDRKGRRLKKWQRDAEGMAATGADNGIRGDTRLLISFEGRNQVDLYDPDGSFQGSVALPDALREPGLYRGRNKGLEALALHPRLGLLTGPELPVRDHSIPIIDQSGRRWRYRTFEPDGALVALETMPDGAVLVLERAFTPPFSPWVITLSRIAPDEANAGTELPARLLARFDSTEGWRVNNFEGLARHRGNRYFMVSDDGGHPLLETQLLYFEVLPERRSQ</sequence>
<name>A0A831RLG7_9GAMM</name>
<dbReference type="AlphaFoldDB" id="A0A831RLG7"/>
<feature type="signal peptide" evidence="1">
    <location>
        <begin position="1"/>
        <end position="19"/>
    </location>
</feature>
<dbReference type="Pfam" id="PF13449">
    <property type="entry name" value="Phytase-like"/>
    <property type="match status" value="1"/>
</dbReference>
<feature type="chain" id="PRO_5032506661" evidence="1">
    <location>
        <begin position="20"/>
        <end position="326"/>
    </location>
</feature>
<evidence type="ECO:0000256" key="1">
    <source>
        <dbReference type="SAM" id="SignalP"/>
    </source>
</evidence>
<evidence type="ECO:0000259" key="2">
    <source>
        <dbReference type="Pfam" id="PF13449"/>
    </source>
</evidence>
<dbReference type="EMBL" id="DRKP01000123">
    <property type="protein sequence ID" value="HEB96863.1"/>
    <property type="molecule type" value="Genomic_DNA"/>
</dbReference>
<dbReference type="SUPFAM" id="SSF50956">
    <property type="entry name" value="Thermostable phytase (3-phytase)"/>
    <property type="match status" value="1"/>
</dbReference>
<accession>A0A831RLG7</accession>
<comment type="caution">
    <text evidence="3">The sequence shown here is derived from an EMBL/GenBank/DDBJ whole genome shotgun (WGS) entry which is preliminary data.</text>
</comment>
<dbReference type="Proteomes" id="UP000886251">
    <property type="component" value="Unassembled WGS sequence"/>
</dbReference>
<feature type="domain" description="Phytase-like" evidence="2">
    <location>
        <begin position="57"/>
        <end position="304"/>
    </location>
</feature>
<keyword evidence="1" id="KW-0732">Signal</keyword>
<dbReference type="InterPro" id="IPR027372">
    <property type="entry name" value="Phytase-like_dom"/>
</dbReference>
<dbReference type="PIRSF" id="PIRSF031900">
    <property type="entry name" value="UCP031900"/>
    <property type="match status" value="1"/>
</dbReference>
<proteinExistence type="predicted"/>
<organism evidence="3">
    <name type="scientific">Sedimenticola thiotaurini</name>
    <dbReference type="NCBI Taxonomy" id="1543721"/>
    <lineage>
        <taxon>Bacteria</taxon>
        <taxon>Pseudomonadati</taxon>
        <taxon>Pseudomonadota</taxon>
        <taxon>Gammaproteobacteria</taxon>
        <taxon>Chromatiales</taxon>
        <taxon>Sedimenticolaceae</taxon>
        <taxon>Sedimenticola</taxon>
    </lineage>
</organism>
<evidence type="ECO:0000313" key="3">
    <source>
        <dbReference type="EMBL" id="HEB96863.1"/>
    </source>
</evidence>
<dbReference type="InterPro" id="IPR014567">
    <property type="entry name" value="UCP031900"/>
</dbReference>
<protein>
    <submittedName>
        <fullName evidence="3">Esterase-like activity of phytase family protein</fullName>
    </submittedName>
</protein>